<proteinExistence type="predicted"/>
<organism evidence="2 3">
    <name type="scientific">Hyunsoonleella aestuarii</name>
    <dbReference type="NCBI Taxonomy" id="912802"/>
    <lineage>
        <taxon>Bacteria</taxon>
        <taxon>Pseudomonadati</taxon>
        <taxon>Bacteroidota</taxon>
        <taxon>Flavobacteriia</taxon>
        <taxon>Flavobacteriales</taxon>
        <taxon>Flavobacteriaceae</taxon>
    </lineage>
</organism>
<reference evidence="3" key="1">
    <citation type="journal article" date="2019" name="Int. J. Syst. Evol. Microbiol.">
        <title>The Global Catalogue of Microorganisms (GCM) 10K type strain sequencing project: providing services to taxonomists for standard genome sequencing and annotation.</title>
        <authorList>
            <consortium name="The Broad Institute Genomics Platform"/>
            <consortium name="The Broad Institute Genome Sequencing Center for Infectious Disease"/>
            <person name="Wu L."/>
            <person name="Ma J."/>
        </authorList>
    </citation>
    <scope>NUCLEOTIDE SEQUENCE [LARGE SCALE GENOMIC DNA]</scope>
    <source>
        <strain evidence="3">JCM 17452</strain>
    </source>
</reference>
<feature type="domain" description="DinB-like" evidence="1">
    <location>
        <begin position="33"/>
        <end position="188"/>
    </location>
</feature>
<evidence type="ECO:0000313" key="3">
    <source>
        <dbReference type="Proteomes" id="UP001500027"/>
    </source>
</evidence>
<name>A0ABP8E838_9FLAO</name>
<evidence type="ECO:0000259" key="1">
    <source>
        <dbReference type="Pfam" id="PF12867"/>
    </source>
</evidence>
<keyword evidence="3" id="KW-1185">Reference proteome</keyword>
<comment type="caution">
    <text evidence="2">The sequence shown here is derived from an EMBL/GenBank/DDBJ whole genome shotgun (WGS) entry which is preliminary data.</text>
</comment>
<dbReference type="RefSeq" id="WP_139001803.1">
    <property type="nucleotide sequence ID" value="NZ_BAABAV010000001.1"/>
</dbReference>
<protein>
    <recommendedName>
        <fullName evidence="1">DinB-like domain-containing protein</fullName>
    </recommendedName>
</protein>
<dbReference type="Proteomes" id="UP001500027">
    <property type="component" value="Unassembled WGS sequence"/>
</dbReference>
<gene>
    <name evidence="2" type="ORF">GCM10022257_03270</name>
</gene>
<sequence>MKKIILMLLISCPITQLLGQQSNDNKKIALDILTESIQLLESNLGELKTASLSYKPKDNGWTILNCLEHLAIVEKTLNEKLKEIINSGKIDLDKNLSSNDWLVIAKITDRTNKVNTPAPFRPKPEFKDKSKEFFLNEIKTLRKDLIVFLSSTKVDLRHVFAPYIYGEADAIQHAVIIGAHMHRHTMQIQEILEEEKANN</sequence>
<dbReference type="Gene3D" id="1.20.120.450">
    <property type="entry name" value="dinb family like domain"/>
    <property type="match status" value="1"/>
</dbReference>
<dbReference type="Pfam" id="PF12867">
    <property type="entry name" value="DinB_2"/>
    <property type="match status" value="1"/>
</dbReference>
<dbReference type="InterPro" id="IPR024775">
    <property type="entry name" value="DinB-like"/>
</dbReference>
<evidence type="ECO:0000313" key="2">
    <source>
        <dbReference type="EMBL" id="GAA4268226.1"/>
    </source>
</evidence>
<dbReference type="EMBL" id="BAABAV010000001">
    <property type="protein sequence ID" value="GAA4268226.1"/>
    <property type="molecule type" value="Genomic_DNA"/>
</dbReference>
<dbReference type="SUPFAM" id="SSF109854">
    <property type="entry name" value="DinB/YfiT-like putative metalloenzymes"/>
    <property type="match status" value="1"/>
</dbReference>
<dbReference type="InterPro" id="IPR034660">
    <property type="entry name" value="DinB/YfiT-like"/>
</dbReference>
<accession>A0ABP8E838</accession>